<dbReference type="KEGG" id="ifn:GM661_08090"/>
<name>A0A8A7K9N6_9FIRM</name>
<dbReference type="PANTHER" id="PTHR21180:SF32">
    <property type="entry name" value="ENDONUCLEASE_EXONUCLEASE_PHOSPHATASE FAMILY DOMAIN-CONTAINING PROTEIN 1"/>
    <property type="match status" value="1"/>
</dbReference>
<dbReference type="GO" id="GO:0015627">
    <property type="term" value="C:type II protein secretion system complex"/>
    <property type="evidence" value="ECO:0007669"/>
    <property type="project" value="TreeGrafter"/>
</dbReference>
<keyword evidence="4" id="KW-1185">Reference proteome</keyword>
<evidence type="ECO:0000259" key="2">
    <source>
        <dbReference type="SMART" id="SM00278"/>
    </source>
</evidence>
<evidence type="ECO:0000313" key="3">
    <source>
        <dbReference type="EMBL" id="QTL97940.1"/>
    </source>
</evidence>
<dbReference type="Proteomes" id="UP000665020">
    <property type="component" value="Chromosome"/>
</dbReference>
<accession>A0A8A7K9N6</accession>
<feature type="transmembrane region" description="Helical" evidence="1">
    <location>
        <begin position="12"/>
        <end position="29"/>
    </location>
</feature>
<gene>
    <name evidence="3" type="ORF">GM661_08090</name>
</gene>
<dbReference type="PANTHER" id="PTHR21180">
    <property type="entry name" value="ENDONUCLEASE/EXONUCLEASE/PHOSPHATASE FAMILY DOMAIN-CONTAINING PROTEIN 1"/>
    <property type="match status" value="1"/>
</dbReference>
<dbReference type="Pfam" id="PF12836">
    <property type="entry name" value="HHH_3"/>
    <property type="match status" value="1"/>
</dbReference>
<dbReference type="NCBIfam" id="TIGR00426">
    <property type="entry name" value="competence protein ComEA helix-hairpin-helix repeat region"/>
    <property type="match status" value="1"/>
</dbReference>
<sequence length="220" mass="23760">MKINSLSREQIVLALLVVVIIIGISILLINEQLSKAVIVSTVSEKNVISNEINEQNEVLLSNNTVEEVEKEDQRIIIHIAGEVKQSGVYELPGDARVIDAVMAAGGETSYADLDSMNLASPVFDGEKIYVPSIIETKLSDESYASGNKLSSTGASSNKININKASSKELEELPGIGPSKASSIIDYRDEIGRFSDLEQLTAVSGIGEKTLQKIKNKISVR</sequence>
<evidence type="ECO:0000256" key="1">
    <source>
        <dbReference type="SAM" id="Phobius"/>
    </source>
</evidence>
<reference evidence="3" key="1">
    <citation type="submission" date="2019-12" db="EMBL/GenBank/DDBJ databases">
        <authorList>
            <person name="zhang j."/>
            <person name="sun C.M."/>
        </authorList>
    </citation>
    <scope>NUCLEOTIDE SEQUENCE</scope>
    <source>
        <strain evidence="3">NS-1</strain>
    </source>
</reference>
<keyword evidence="1" id="KW-1133">Transmembrane helix</keyword>
<dbReference type="AlphaFoldDB" id="A0A8A7K9N6"/>
<dbReference type="InterPro" id="IPR051675">
    <property type="entry name" value="Endo/Exo/Phosphatase_dom_1"/>
</dbReference>
<organism evidence="3 4">
    <name type="scientific">Iocasia fonsfrigidae</name>
    <dbReference type="NCBI Taxonomy" id="2682810"/>
    <lineage>
        <taxon>Bacteria</taxon>
        <taxon>Bacillati</taxon>
        <taxon>Bacillota</taxon>
        <taxon>Clostridia</taxon>
        <taxon>Halanaerobiales</taxon>
        <taxon>Halanaerobiaceae</taxon>
        <taxon>Iocasia</taxon>
    </lineage>
</organism>
<dbReference type="InterPro" id="IPR019554">
    <property type="entry name" value="Soluble_ligand-bd"/>
</dbReference>
<dbReference type="Pfam" id="PF10531">
    <property type="entry name" value="SLBB"/>
    <property type="match status" value="1"/>
</dbReference>
<proteinExistence type="predicted"/>
<feature type="domain" description="Helix-hairpin-helix DNA-binding motif class 1" evidence="2">
    <location>
        <begin position="167"/>
        <end position="186"/>
    </location>
</feature>
<dbReference type="GO" id="GO:0003677">
    <property type="term" value="F:DNA binding"/>
    <property type="evidence" value="ECO:0007669"/>
    <property type="project" value="InterPro"/>
</dbReference>
<dbReference type="EMBL" id="CP046640">
    <property type="protein sequence ID" value="QTL97940.1"/>
    <property type="molecule type" value="Genomic_DNA"/>
</dbReference>
<evidence type="ECO:0000313" key="4">
    <source>
        <dbReference type="Proteomes" id="UP000665020"/>
    </source>
</evidence>
<dbReference type="InterPro" id="IPR003583">
    <property type="entry name" value="Hlx-hairpin-Hlx_DNA-bd_motif"/>
</dbReference>
<dbReference type="InterPro" id="IPR004509">
    <property type="entry name" value="Competence_ComEA_HhH"/>
</dbReference>
<dbReference type="SUPFAM" id="SSF47781">
    <property type="entry name" value="RuvA domain 2-like"/>
    <property type="match status" value="1"/>
</dbReference>
<dbReference type="GO" id="GO:0006281">
    <property type="term" value="P:DNA repair"/>
    <property type="evidence" value="ECO:0007669"/>
    <property type="project" value="InterPro"/>
</dbReference>
<feature type="domain" description="Helix-hairpin-helix DNA-binding motif class 1" evidence="2">
    <location>
        <begin position="197"/>
        <end position="216"/>
    </location>
</feature>
<keyword evidence="1" id="KW-0812">Transmembrane</keyword>
<dbReference type="InterPro" id="IPR010994">
    <property type="entry name" value="RuvA_2-like"/>
</dbReference>
<keyword evidence="1" id="KW-0472">Membrane</keyword>
<dbReference type="RefSeq" id="WP_230869551.1">
    <property type="nucleotide sequence ID" value="NZ_CP046640.1"/>
</dbReference>
<protein>
    <recommendedName>
        <fullName evidence="2">Helix-hairpin-helix DNA-binding motif class 1 domain-containing protein</fullName>
    </recommendedName>
</protein>
<dbReference type="GO" id="GO:0015628">
    <property type="term" value="P:protein secretion by the type II secretion system"/>
    <property type="evidence" value="ECO:0007669"/>
    <property type="project" value="TreeGrafter"/>
</dbReference>
<dbReference type="Gene3D" id="3.10.560.10">
    <property type="entry name" value="Outer membrane lipoprotein wza domain like"/>
    <property type="match status" value="1"/>
</dbReference>
<dbReference type="SMART" id="SM00278">
    <property type="entry name" value="HhH1"/>
    <property type="match status" value="2"/>
</dbReference>
<dbReference type="Gene3D" id="1.10.150.310">
    <property type="entry name" value="Tex RuvX-like domain-like"/>
    <property type="match status" value="1"/>
</dbReference>